<feature type="domain" description="LYR motif-containing protein Cup1-like N-terminal" evidence="2">
    <location>
        <begin position="11"/>
        <end position="95"/>
    </location>
</feature>
<reference evidence="3 4" key="1">
    <citation type="journal article" date="2016" name="Mol. Biol. Evol.">
        <title>Comparative Genomics of Early-Diverging Mushroom-Forming Fungi Provides Insights into the Origins of Lignocellulose Decay Capabilities.</title>
        <authorList>
            <person name="Nagy L.G."/>
            <person name="Riley R."/>
            <person name="Tritt A."/>
            <person name="Adam C."/>
            <person name="Daum C."/>
            <person name="Floudas D."/>
            <person name="Sun H."/>
            <person name="Yadav J.S."/>
            <person name="Pangilinan J."/>
            <person name="Larsson K.H."/>
            <person name="Matsuura K."/>
            <person name="Barry K."/>
            <person name="Labutti K."/>
            <person name="Kuo R."/>
            <person name="Ohm R.A."/>
            <person name="Bhattacharya S.S."/>
            <person name="Shirouzu T."/>
            <person name="Yoshinaga Y."/>
            <person name="Martin F.M."/>
            <person name="Grigoriev I.V."/>
            <person name="Hibbett D.S."/>
        </authorList>
    </citation>
    <scope>NUCLEOTIDE SEQUENCE [LARGE SCALE GENOMIC DNA]</scope>
    <source>
        <strain evidence="3 4">93-53</strain>
    </source>
</reference>
<evidence type="ECO:0000256" key="1">
    <source>
        <dbReference type="SAM" id="MobiDB-lite"/>
    </source>
</evidence>
<evidence type="ECO:0000259" key="2">
    <source>
        <dbReference type="Pfam" id="PF20263"/>
    </source>
</evidence>
<feature type="region of interest" description="Disordered" evidence="1">
    <location>
        <begin position="135"/>
        <end position="159"/>
    </location>
</feature>
<dbReference type="Pfam" id="PF20263">
    <property type="entry name" value="LYRM2-like"/>
    <property type="match status" value="1"/>
</dbReference>
<dbReference type="EMBL" id="KV427652">
    <property type="protein sequence ID" value="KZT02405.1"/>
    <property type="molecule type" value="Genomic_DNA"/>
</dbReference>
<dbReference type="InParanoid" id="A0A165C8X6"/>
<evidence type="ECO:0000313" key="4">
    <source>
        <dbReference type="Proteomes" id="UP000076871"/>
    </source>
</evidence>
<proteinExistence type="predicted"/>
<dbReference type="Proteomes" id="UP000076871">
    <property type="component" value="Unassembled WGS sequence"/>
</dbReference>
<gene>
    <name evidence="3" type="ORF">LAESUDRAFT_752130</name>
</gene>
<dbReference type="GeneID" id="63828733"/>
<accession>A0A165C8X6</accession>
<feature type="region of interest" description="Disordered" evidence="1">
    <location>
        <begin position="241"/>
        <end position="260"/>
    </location>
</feature>
<dbReference type="InterPro" id="IPR046896">
    <property type="entry name" value="Cup1-like_N"/>
</dbReference>
<dbReference type="RefSeq" id="XP_040760145.1">
    <property type="nucleotide sequence ID" value="XM_040911705.1"/>
</dbReference>
<dbReference type="OrthoDB" id="198652at2759"/>
<sequence>MSTDVKAVFRLYRSFRREIRLLPTAYLREFMKMKLSDDFRSIVEAKKDWVQTKKIKRAESELRKLQLANSGNVKKFDYVLDLAYGRKGKLKWELLEPLLSDPSLPKPERIIPTVERSRPPVYPAELTALLTSTASRTTPPVNQKALQKPPKIPERANPNSEEAKLLGPFSKRREVNIRWRYYTEQVQRVLPPLQVEVEEQGAEGEPERRSNKVTLNRIGVRSVGMQDEGILEELQTLARRPSHKNAPEENGQQNAPFAGSELPSRFLRRRFAHLLGRIPVLRYSCPKERDEATDTKKRTGRYQVSWAPGAVHPNLRYSPERLAEADANDIAWFEHAMLEEKMRADDAKRRRAAKLEAMNAAATTQSEDNK</sequence>
<name>A0A165C8X6_9APHY</name>
<protein>
    <recommendedName>
        <fullName evidence="2">LYR motif-containing protein Cup1-like N-terminal domain-containing protein</fullName>
    </recommendedName>
</protein>
<evidence type="ECO:0000313" key="3">
    <source>
        <dbReference type="EMBL" id="KZT02405.1"/>
    </source>
</evidence>
<dbReference type="AlphaFoldDB" id="A0A165C8X6"/>
<organism evidence="3 4">
    <name type="scientific">Laetiporus sulphureus 93-53</name>
    <dbReference type="NCBI Taxonomy" id="1314785"/>
    <lineage>
        <taxon>Eukaryota</taxon>
        <taxon>Fungi</taxon>
        <taxon>Dikarya</taxon>
        <taxon>Basidiomycota</taxon>
        <taxon>Agaricomycotina</taxon>
        <taxon>Agaricomycetes</taxon>
        <taxon>Polyporales</taxon>
        <taxon>Laetiporus</taxon>
    </lineage>
</organism>
<keyword evidence="4" id="KW-1185">Reference proteome</keyword>